<evidence type="ECO:0000313" key="1">
    <source>
        <dbReference type="EMBL" id="KAK8757272.1"/>
    </source>
</evidence>
<name>A0AAQ4D482_AMBAM</name>
<proteinExistence type="predicted"/>
<dbReference type="Proteomes" id="UP001321473">
    <property type="component" value="Unassembled WGS sequence"/>
</dbReference>
<accession>A0AAQ4D482</accession>
<organism evidence="1 2">
    <name type="scientific">Amblyomma americanum</name>
    <name type="common">Lone star tick</name>
    <dbReference type="NCBI Taxonomy" id="6943"/>
    <lineage>
        <taxon>Eukaryota</taxon>
        <taxon>Metazoa</taxon>
        <taxon>Ecdysozoa</taxon>
        <taxon>Arthropoda</taxon>
        <taxon>Chelicerata</taxon>
        <taxon>Arachnida</taxon>
        <taxon>Acari</taxon>
        <taxon>Parasitiformes</taxon>
        <taxon>Ixodida</taxon>
        <taxon>Ixodoidea</taxon>
        <taxon>Ixodidae</taxon>
        <taxon>Amblyomminae</taxon>
        <taxon>Amblyomma</taxon>
    </lineage>
</organism>
<dbReference type="AlphaFoldDB" id="A0AAQ4D482"/>
<reference evidence="1 2" key="1">
    <citation type="journal article" date="2023" name="Arcadia Sci">
        <title>De novo assembly of a long-read Amblyomma americanum tick genome.</title>
        <authorList>
            <person name="Chou S."/>
            <person name="Poskanzer K.E."/>
            <person name="Rollins M."/>
            <person name="Thuy-Boun P.S."/>
        </authorList>
    </citation>
    <scope>NUCLEOTIDE SEQUENCE [LARGE SCALE GENOMIC DNA]</scope>
    <source>
        <strain evidence="1">F_SG_1</strain>
        <tissue evidence="1">Salivary glands</tissue>
    </source>
</reference>
<sequence length="66" mass="7595">MYFSSNCLGQVAERGTQCVSCRYLKRALQIRRARVKRTDKKSGRSVVLKLRAAARRNKRLVVRLGD</sequence>
<evidence type="ECO:0000313" key="2">
    <source>
        <dbReference type="Proteomes" id="UP001321473"/>
    </source>
</evidence>
<feature type="non-terminal residue" evidence="1">
    <location>
        <position position="66"/>
    </location>
</feature>
<gene>
    <name evidence="1" type="ORF">V5799_000026</name>
</gene>
<keyword evidence="2" id="KW-1185">Reference proteome</keyword>
<protein>
    <submittedName>
        <fullName evidence="1">Uncharacterized protein</fullName>
    </submittedName>
</protein>
<comment type="caution">
    <text evidence="1">The sequence shown here is derived from an EMBL/GenBank/DDBJ whole genome shotgun (WGS) entry which is preliminary data.</text>
</comment>
<dbReference type="EMBL" id="JARKHS020035395">
    <property type="protein sequence ID" value="KAK8757272.1"/>
    <property type="molecule type" value="Genomic_DNA"/>
</dbReference>